<dbReference type="EC" id="2.3.1.20" evidence="4"/>
<comment type="caution">
    <text evidence="14">The sequence shown here is derived from an EMBL/GenBank/DDBJ whole genome shotgun (WGS) entry which is preliminary data.</text>
</comment>
<dbReference type="RefSeq" id="WP_117953750.1">
    <property type="nucleotide sequence ID" value="NZ_QRAN01000007.1"/>
</dbReference>
<gene>
    <name evidence="14" type="ORF">DWB85_08300</name>
</gene>
<dbReference type="UniPathway" id="UPA00282"/>
<protein>
    <recommendedName>
        <fullName evidence="4">diacylglycerol O-acyltransferase</fullName>
        <ecNumber evidence="4">2.3.1.20</ecNumber>
    </recommendedName>
</protein>
<keyword evidence="9 14" id="KW-0012">Acyltransferase</keyword>
<comment type="pathway">
    <text evidence="2">Lipid metabolism.</text>
</comment>
<evidence type="ECO:0000256" key="1">
    <source>
        <dbReference type="ARBA" id="ARBA00004771"/>
    </source>
</evidence>
<comment type="pathway">
    <text evidence="1">Glycerolipid metabolism; triacylglycerol biosynthesis.</text>
</comment>
<feature type="region of interest" description="Disordered" evidence="11">
    <location>
        <begin position="473"/>
        <end position="502"/>
    </location>
</feature>
<keyword evidence="7" id="KW-0319">Glycerol metabolism</keyword>
<evidence type="ECO:0000256" key="10">
    <source>
        <dbReference type="ARBA" id="ARBA00048109"/>
    </source>
</evidence>
<dbReference type="InterPro" id="IPR009721">
    <property type="entry name" value="O-acyltransferase_WSD1_C"/>
</dbReference>
<reference evidence="14 15" key="1">
    <citation type="submission" date="2018-07" db="EMBL/GenBank/DDBJ databases">
        <title>Halioglobus sp. genome submission.</title>
        <authorList>
            <person name="Ye M.-Q."/>
            <person name="Du Z.-J."/>
        </authorList>
    </citation>
    <scope>NUCLEOTIDE SEQUENCE [LARGE SCALE GENOMIC DNA]</scope>
    <source>
        <strain evidence="14 15">U0301</strain>
    </source>
</reference>
<dbReference type="AlphaFoldDB" id="A0A3L7DYJ3"/>
<evidence type="ECO:0000256" key="9">
    <source>
        <dbReference type="ARBA" id="ARBA00023315"/>
    </source>
</evidence>
<dbReference type="InterPro" id="IPR014292">
    <property type="entry name" value="Acyl_transf_WS/DGAT"/>
</dbReference>
<dbReference type="Pfam" id="PF03007">
    <property type="entry name" value="WS_DGAT_cat"/>
    <property type="match status" value="1"/>
</dbReference>
<dbReference type="OrthoDB" id="9810950at2"/>
<keyword evidence="8" id="KW-0443">Lipid metabolism</keyword>
<dbReference type="InterPro" id="IPR045034">
    <property type="entry name" value="O-acyltransferase_WSD1-like"/>
</dbReference>
<evidence type="ECO:0000256" key="8">
    <source>
        <dbReference type="ARBA" id="ARBA00023098"/>
    </source>
</evidence>
<feature type="domain" description="O-acyltransferase WSD1-like N-terminal" evidence="12">
    <location>
        <begin position="7"/>
        <end position="274"/>
    </location>
</feature>
<proteinExistence type="inferred from homology"/>
<dbReference type="GO" id="GO:0005886">
    <property type="term" value="C:plasma membrane"/>
    <property type="evidence" value="ECO:0007669"/>
    <property type="project" value="TreeGrafter"/>
</dbReference>
<keyword evidence="15" id="KW-1185">Reference proteome</keyword>
<evidence type="ECO:0000256" key="3">
    <source>
        <dbReference type="ARBA" id="ARBA00009587"/>
    </source>
</evidence>
<name>A0A3L7DYJ3_9GAMM</name>
<keyword evidence="5" id="KW-0444">Lipid biosynthesis</keyword>
<accession>A0A3L7DYJ3</accession>
<dbReference type="NCBIfam" id="TIGR02946">
    <property type="entry name" value="acyl_WS_DGAT"/>
    <property type="match status" value="1"/>
</dbReference>
<evidence type="ECO:0000256" key="6">
    <source>
        <dbReference type="ARBA" id="ARBA00022679"/>
    </source>
</evidence>
<dbReference type="GO" id="GO:0006071">
    <property type="term" value="P:glycerol metabolic process"/>
    <property type="evidence" value="ECO:0007669"/>
    <property type="project" value="UniProtKB-KW"/>
</dbReference>
<feature type="domain" description="O-acyltransferase WSD1 C-terminal" evidence="13">
    <location>
        <begin position="315"/>
        <end position="465"/>
    </location>
</feature>
<evidence type="ECO:0000313" key="14">
    <source>
        <dbReference type="EMBL" id="RLQ22276.1"/>
    </source>
</evidence>
<evidence type="ECO:0000256" key="5">
    <source>
        <dbReference type="ARBA" id="ARBA00022516"/>
    </source>
</evidence>
<evidence type="ECO:0000313" key="15">
    <source>
        <dbReference type="Proteomes" id="UP000265509"/>
    </source>
</evidence>
<evidence type="ECO:0000259" key="13">
    <source>
        <dbReference type="Pfam" id="PF06974"/>
    </source>
</evidence>
<evidence type="ECO:0000256" key="11">
    <source>
        <dbReference type="SAM" id="MobiDB-lite"/>
    </source>
</evidence>
<evidence type="ECO:0000256" key="7">
    <source>
        <dbReference type="ARBA" id="ARBA00022798"/>
    </source>
</evidence>
<organism evidence="14 15">
    <name type="scientific">Seongchinamella sediminis</name>
    <dbReference type="NCBI Taxonomy" id="2283635"/>
    <lineage>
        <taxon>Bacteria</taxon>
        <taxon>Pseudomonadati</taxon>
        <taxon>Pseudomonadota</taxon>
        <taxon>Gammaproteobacteria</taxon>
        <taxon>Cellvibrionales</taxon>
        <taxon>Halieaceae</taxon>
        <taxon>Seongchinamella</taxon>
    </lineage>
</organism>
<dbReference type="Pfam" id="PF06974">
    <property type="entry name" value="WS_DGAT_C"/>
    <property type="match status" value="1"/>
</dbReference>
<evidence type="ECO:0000259" key="12">
    <source>
        <dbReference type="Pfam" id="PF03007"/>
    </source>
</evidence>
<feature type="compositionally biased region" description="Basic residues" evidence="11">
    <location>
        <begin position="478"/>
        <end position="495"/>
    </location>
</feature>
<dbReference type="InterPro" id="IPR004255">
    <property type="entry name" value="O-acyltransferase_WSD1_N"/>
</dbReference>
<comment type="similarity">
    <text evidence="3">Belongs to the long-chain O-acyltransferase family.</text>
</comment>
<evidence type="ECO:0000256" key="4">
    <source>
        <dbReference type="ARBA" id="ARBA00013244"/>
    </source>
</evidence>
<dbReference type="PANTHER" id="PTHR31650">
    <property type="entry name" value="O-ACYLTRANSFERASE (WSD1-LIKE) FAMILY PROTEIN"/>
    <property type="match status" value="1"/>
</dbReference>
<dbReference type="GO" id="GO:0071731">
    <property type="term" value="P:response to nitric oxide"/>
    <property type="evidence" value="ECO:0007669"/>
    <property type="project" value="TreeGrafter"/>
</dbReference>
<sequence>MRQTTGGDAFFLYTDRESRHQHISMLNIYDQSSVRGGPLRFKTILEQVEKRLGASPIFRQKLVQVPLNLDYPYWINDPDFDLEFHVRHIALPKPGDWRQLCIQVSRLHSRPLDMSRPVWEMYVIEGLDNVDFLPGGAFAIMTKVHHVALDGVAAAELTMAIHDTEPYPDKERRQRRWRAERPPRSSELLGRAGINNLRRGLRTGLTLTGKLGGAARAMASSSKEPVSAEQGKAPVTRFNQPISPHRVWDAARFDLEEFRAVKTAVPGATINDVVLTVCGGAMIRYLDSKHETPDLPLTAMVPVSVRSKDESGGAGNKIHLSRTSLGTLERDPLKRLALVRKNMEALKRANAVSARELMEIQEQIPAPTLMLAGRAVAASRGPGRSYRASHNMVVTNVPGPQQPLYFCGARLVMFTGMAVIGDNMGISHAVTSYDGDLVIAPLSDRKMMPDPAFYRECLEAAFAELREAAVGKLASKPGKPKKKSAPAKKRGKRATSRGGAKT</sequence>
<dbReference type="EMBL" id="QRAN01000007">
    <property type="protein sequence ID" value="RLQ22276.1"/>
    <property type="molecule type" value="Genomic_DNA"/>
</dbReference>
<dbReference type="GO" id="GO:0001666">
    <property type="term" value="P:response to hypoxia"/>
    <property type="evidence" value="ECO:0007669"/>
    <property type="project" value="TreeGrafter"/>
</dbReference>
<evidence type="ECO:0000256" key="2">
    <source>
        <dbReference type="ARBA" id="ARBA00005189"/>
    </source>
</evidence>
<comment type="catalytic activity">
    <reaction evidence="10">
        <text>an acyl-CoA + a 1,2-diacyl-sn-glycerol = a triacyl-sn-glycerol + CoA</text>
        <dbReference type="Rhea" id="RHEA:10868"/>
        <dbReference type="ChEBI" id="CHEBI:17815"/>
        <dbReference type="ChEBI" id="CHEBI:57287"/>
        <dbReference type="ChEBI" id="CHEBI:58342"/>
        <dbReference type="ChEBI" id="CHEBI:64615"/>
        <dbReference type="EC" id="2.3.1.20"/>
    </reaction>
</comment>
<keyword evidence="6 14" id="KW-0808">Transferase</keyword>
<dbReference type="Proteomes" id="UP000265509">
    <property type="component" value="Unassembled WGS sequence"/>
</dbReference>
<dbReference type="PANTHER" id="PTHR31650:SF1">
    <property type="entry name" value="WAX ESTER SYNTHASE_DIACYLGLYCEROL ACYLTRANSFERASE 4-RELATED"/>
    <property type="match status" value="1"/>
</dbReference>
<dbReference type="GO" id="GO:0004144">
    <property type="term" value="F:diacylglycerol O-acyltransferase activity"/>
    <property type="evidence" value="ECO:0007669"/>
    <property type="project" value="UniProtKB-EC"/>
</dbReference>
<dbReference type="GO" id="GO:0051701">
    <property type="term" value="P:biological process involved in interaction with host"/>
    <property type="evidence" value="ECO:0007669"/>
    <property type="project" value="TreeGrafter"/>
</dbReference>
<dbReference type="GO" id="GO:0019432">
    <property type="term" value="P:triglyceride biosynthetic process"/>
    <property type="evidence" value="ECO:0007669"/>
    <property type="project" value="UniProtKB-UniPathway"/>
</dbReference>